<dbReference type="GeneID" id="37060033"/>
<protein>
    <submittedName>
        <fullName evidence="2">Uncharacterized protein</fullName>
    </submittedName>
</protein>
<evidence type="ECO:0000313" key="2">
    <source>
        <dbReference type="EMBL" id="PWY75119.1"/>
    </source>
</evidence>
<name>A0A317VNF5_9EURO</name>
<accession>A0A317VNF5</accession>
<dbReference type="Proteomes" id="UP000247233">
    <property type="component" value="Unassembled WGS sequence"/>
</dbReference>
<comment type="caution">
    <text evidence="2">The sequence shown here is derived from an EMBL/GenBank/DDBJ whole genome shotgun (WGS) entry which is preliminary data.</text>
</comment>
<dbReference type="AlphaFoldDB" id="A0A317VNF5"/>
<evidence type="ECO:0000256" key="1">
    <source>
        <dbReference type="SAM" id="MobiDB-lite"/>
    </source>
</evidence>
<keyword evidence="3" id="KW-1185">Reference proteome</keyword>
<proteinExistence type="predicted"/>
<dbReference type="RefSeq" id="XP_025397244.1">
    <property type="nucleotide sequence ID" value="XM_025537796.1"/>
</dbReference>
<feature type="compositionally biased region" description="Basic and acidic residues" evidence="1">
    <location>
        <begin position="66"/>
        <end position="75"/>
    </location>
</feature>
<sequence length="150" mass="16917">MIIFRDLPPEPDSSVRDGLDDLDCTLRNCPFPGVCWKARFSVILGLRPRQAPDDQQTSNDIGGVKSARDPGRDPNRNGVQGKRLRSIRTELNIDQHRCATHQWLLPVHCGDQEQRSLFRDGDEEPGTKQLDHRKPTEGVLPVQSRAPFGQ</sequence>
<dbReference type="VEuPathDB" id="FungiDB:BO70DRAFT_101670"/>
<feature type="region of interest" description="Disordered" evidence="1">
    <location>
        <begin position="115"/>
        <end position="150"/>
    </location>
</feature>
<gene>
    <name evidence="2" type="ORF">BO70DRAFT_101670</name>
</gene>
<organism evidence="2 3">
    <name type="scientific">Aspergillus heteromorphus CBS 117.55</name>
    <dbReference type="NCBI Taxonomy" id="1448321"/>
    <lineage>
        <taxon>Eukaryota</taxon>
        <taxon>Fungi</taxon>
        <taxon>Dikarya</taxon>
        <taxon>Ascomycota</taxon>
        <taxon>Pezizomycotina</taxon>
        <taxon>Eurotiomycetes</taxon>
        <taxon>Eurotiomycetidae</taxon>
        <taxon>Eurotiales</taxon>
        <taxon>Aspergillaceae</taxon>
        <taxon>Aspergillus</taxon>
        <taxon>Aspergillus subgen. Circumdati</taxon>
    </lineage>
</organism>
<feature type="compositionally biased region" description="Basic and acidic residues" evidence="1">
    <location>
        <begin position="115"/>
        <end position="136"/>
    </location>
</feature>
<evidence type="ECO:0000313" key="3">
    <source>
        <dbReference type="Proteomes" id="UP000247233"/>
    </source>
</evidence>
<reference evidence="2 3" key="1">
    <citation type="submission" date="2016-12" db="EMBL/GenBank/DDBJ databases">
        <title>The genomes of Aspergillus section Nigri reveals drivers in fungal speciation.</title>
        <authorList>
            <consortium name="DOE Joint Genome Institute"/>
            <person name="Vesth T.C."/>
            <person name="Nybo J."/>
            <person name="Theobald S."/>
            <person name="Brandl J."/>
            <person name="Frisvad J.C."/>
            <person name="Nielsen K.F."/>
            <person name="Lyhne E.K."/>
            <person name="Kogle M.E."/>
            <person name="Kuo A."/>
            <person name="Riley R."/>
            <person name="Clum A."/>
            <person name="Nolan M."/>
            <person name="Lipzen A."/>
            <person name="Salamov A."/>
            <person name="Henrissat B."/>
            <person name="Wiebenga A."/>
            <person name="De Vries R.P."/>
            <person name="Grigoriev I.V."/>
            <person name="Mortensen U.H."/>
            <person name="Andersen M.R."/>
            <person name="Baker S.E."/>
        </authorList>
    </citation>
    <scope>NUCLEOTIDE SEQUENCE [LARGE SCALE GENOMIC DNA]</scope>
    <source>
        <strain evidence="2 3">CBS 117.55</strain>
    </source>
</reference>
<dbReference type="EMBL" id="MSFL01000022">
    <property type="protein sequence ID" value="PWY75119.1"/>
    <property type="molecule type" value="Genomic_DNA"/>
</dbReference>
<feature type="region of interest" description="Disordered" evidence="1">
    <location>
        <begin position="49"/>
        <end position="84"/>
    </location>
</feature>